<dbReference type="AlphaFoldDB" id="A0A0F3GWB0"/>
<accession>A0A0F3GWB0</accession>
<keyword evidence="2" id="KW-1185">Reference proteome</keyword>
<comment type="caution">
    <text evidence="1">The sequence shown here is derived from an EMBL/GenBank/DDBJ whole genome shotgun (WGS) entry which is preliminary data.</text>
</comment>
<organism evidence="1 2">
    <name type="scientific">Candidatus Magnetobacterium bavaricum</name>
    <dbReference type="NCBI Taxonomy" id="29290"/>
    <lineage>
        <taxon>Bacteria</taxon>
        <taxon>Pseudomonadati</taxon>
        <taxon>Nitrospirota</taxon>
        <taxon>Thermodesulfovibrionia</taxon>
        <taxon>Thermodesulfovibrionales</taxon>
        <taxon>Candidatus Magnetobacteriaceae</taxon>
        <taxon>Candidatus Magnetobacterium</taxon>
    </lineage>
</organism>
<reference evidence="1 2" key="1">
    <citation type="submission" date="2015-02" db="EMBL/GenBank/DDBJ databases">
        <title>Single-cell genomics of uncultivated deep-branching MTB reveals a conserved set of magnetosome genes.</title>
        <authorList>
            <person name="Kolinko S."/>
            <person name="Richter M."/>
            <person name="Glockner F.O."/>
            <person name="Brachmann A."/>
            <person name="Schuler D."/>
        </authorList>
    </citation>
    <scope>NUCLEOTIDE SEQUENCE [LARGE SCALE GENOMIC DNA]</scope>
    <source>
        <strain evidence="1">TM-1</strain>
    </source>
</reference>
<gene>
    <name evidence="1" type="ORF">MBAV_002858</name>
</gene>
<protein>
    <submittedName>
        <fullName evidence="1">Uncharacterized protein</fullName>
    </submittedName>
</protein>
<evidence type="ECO:0000313" key="2">
    <source>
        <dbReference type="Proteomes" id="UP000033423"/>
    </source>
</evidence>
<dbReference type="Proteomes" id="UP000033423">
    <property type="component" value="Unassembled WGS sequence"/>
</dbReference>
<dbReference type="EMBL" id="LACI01001220">
    <property type="protein sequence ID" value="KJU84948.1"/>
    <property type="molecule type" value="Genomic_DNA"/>
</dbReference>
<sequence>MRGCAAKTKLETTKTINATRLTYNHRDDLRQTNFLTMQISFSDNYNLNSLASKPL</sequence>
<proteinExistence type="predicted"/>
<evidence type="ECO:0000313" key="1">
    <source>
        <dbReference type="EMBL" id="KJU84948.1"/>
    </source>
</evidence>
<name>A0A0F3GWB0_9BACT</name>